<protein>
    <submittedName>
        <fullName evidence="1">Uncharacterized protein</fullName>
    </submittedName>
</protein>
<evidence type="ECO:0000313" key="1">
    <source>
        <dbReference type="EMBL" id="CAG6633618.1"/>
    </source>
</evidence>
<dbReference type="AlphaFoldDB" id="A0A8D8VT57"/>
<accession>A0A8D8VT57</accession>
<proteinExistence type="predicted"/>
<organism evidence="1">
    <name type="scientific">Cacopsylla melanoneura</name>
    <dbReference type="NCBI Taxonomy" id="428564"/>
    <lineage>
        <taxon>Eukaryota</taxon>
        <taxon>Metazoa</taxon>
        <taxon>Ecdysozoa</taxon>
        <taxon>Arthropoda</taxon>
        <taxon>Hexapoda</taxon>
        <taxon>Insecta</taxon>
        <taxon>Pterygota</taxon>
        <taxon>Neoptera</taxon>
        <taxon>Paraneoptera</taxon>
        <taxon>Hemiptera</taxon>
        <taxon>Sternorrhyncha</taxon>
        <taxon>Psylloidea</taxon>
        <taxon>Psyllidae</taxon>
        <taxon>Psyllinae</taxon>
        <taxon>Cacopsylla</taxon>
    </lineage>
</organism>
<dbReference type="EMBL" id="HBUF01083197">
    <property type="protein sequence ID" value="CAG6633618.1"/>
    <property type="molecule type" value="Transcribed_RNA"/>
</dbReference>
<sequence length="120" mass="13612">MMPFWLCWAKSDGFSYSVQHCSSYLRTIGHDSHCFDSQHASLFYTVHLTNGSNLTDYLHHLKPGSSTMHDNLSAGLVTIQSDWCWFCSGISHVKGDSNSLLSFIVFIIETDLARFDWDEG</sequence>
<reference evidence="1" key="1">
    <citation type="submission" date="2021-05" db="EMBL/GenBank/DDBJ databases">
        <authorList>
            <person name="Alioto T."/>
            <person name="Alioto T."/>
            <person name="Gomez Garrido J."/>
        </authorList>
    </citation>
    <scope>NUCLEOTIDE SEQUENCE</scope>
</reference>
<name>A0A8D8VT57_9HEMI</name>